<sequence length="315" mass="36249">MGLCKCPKRKVTNQFCFEHRVNVCENCMVTNHPKCVIQSYLQWLQDSDCNPICTFCKENLNIRECCRLTCYHVYHWACLDSYCRRLQESDNPTCPTCNSRIIPQSNLVSPVADVLREKLIGVNWGRSAQGLPLLSFEKEEKLDEANIVVLEKTQSPVHQNHTMSTLATSRASGTVTLSHSISNNIHSNNQKIGPPYSIINMESNLAITNPSPRKIFEAYDDPKDYSFDHDENKYQRKSAIEWFFRWRKLITKTRIHKRNTVGLLHKRYAILIIIGIGIFICIIMLFSWLGKMATDGDPLYNPINHPLINVDKNSD</sequence>
<dbReference type="Pfam" id="PF25993">
    <property type="entry name" value="zf-B_box_ZFPL1"/>
    <property type="match status" value="1"/>
</dbReference>
<evidence type="ECO:0000256" key="3">
    <source>
        <dbReference type="ARBA" id="ARBA00022833"/>
    </source>
</evidence>
<name>A0AAJ6YTF5_9HYME</name>
<keyword evidence="2 4" id="KW-0863">Zinc-finger</keyword>
<reference evidence="8" key="1">
    <citation type="submission" date="2025-08" db="UniProtKB">
        <authorList>
            <consortium name="RefSeq"/>
        </authorList>
    </citation>
    <scope>IDENTIFICATION</scope>
</reference>
<comment type="subcellular location">
    <subcellularLocation>
        <location evidence="5">Membrane</location>
        <topology evidence="5">Single-pass membrane protein</topology>
    </subcellularLocation>
</comment>
<dbReference type="InterPro" id="IPR013083">
    <property type="entry name" value="Znf_RING/FYVE/PHD"/>
</dbReference>
<evidence type="ECO:0000256" key="5">
    <source>
        <dbReference type="RuleBase" id="RU369078"/>
    </source>
</evidence>
<keyword evidence="5" id="KW-1133">Transmembrane helix</keyword>
<keyword evidence="5" id="KW-0479">Metal-binding</keyword>
<feature type="transmembrane region" description="Helical" evidence="5">
    <location>
        <begin position="268"/>
        <end position="289"/>
    </location>
</feature>
<gene>
    <name evidence="8" type="primary">LOC105367001</name>
</gene>
<dbReference type="GeneID" id="105367001"/>
<dbReference type="PROSITE" id="PS50089">
    <property type="entry name" value="ZF_RING_2"/>
    <property type="match status" value="1"/>
</dbReference>
<keyword evidence="3 5" id="KW-0862">Zinc</keyword>
<dbReference type="AlphaFoldDB" id="A0AAJ6YTF5"/>
<keyword evidence="7" id="KW-1185">Reference proteome</keyword>
<evidence type="ECO:0000313" key="7">
    <source>
        <dbReference type="Proteomes" id="UP000695007"/>
    </source>
</evidence>
<dbReference type="Gene3D" id="3.30.40.10">
    <property type="entry name" value="Zinc/RING finger domain, C3HC4 (zinc finger)"/>
    <property type="match status" value="1"/>
</dbReference>
<dbReference type="PANTHER" id="PTHR12981:SF0">
    <property type="entry name" value="ZINC FINGER PROTEIN-LIKE 1"/>
    <property type="match status" value="1"/>
</dbReference>
<dbReference type="GO" id="GO:0016020">
    <property type="term" value="C:membrane"/>
    <property type="evidence" value="ECO:0007669"/>
    <property type="project" value="UniProtKB-SubCell"/>
</dbReference>
<organism evidence="7 8">
    <name type="scientific">Ceratosolen solmsi marchali</name>
    <dbReference type="NCBI Taxonomy" id="326594"/>
    <lineage>
        <taxon>Eukaryota</taxon>
        <taxon>Metazoa</taxon>
        <taxon>Ecdysozoa</taxon>
        <taxon>Arthropoda</taxon>
        <taxon>Hexapoda</taxon>
        <taxon>Insecta</taxon>
        <taxon>Pterygota</taxon>
        <taxon>Neoptera</taxon>
        <taxon>Endopterygota</taxon>
        <taxon>Hymenoptera</taxon>
        <taxon>Apocrita</taxon>
        <taxon>Proctotrupomorpha</taxon>
        <taxon>Chalcidoidea</taxon>
        <taxon>Agaonidae</taxon>
        <taxon>Agaoninae</taxon>
        <taxon>Ceratosolen</taxon>
    </lineage>
</organism>
<dbReference type="GO" id="GO:0005794">
    <property type="term" value="C:Golgi apparatus"/>
    <property type="evidence" value="ECO:0007669"/>
    <property type="project" value="TreeGrafter"/>
</dbReference>
<feature type="domain" description="RING-type" evidence="6">
    <location>
        <begin position="53"/>
        <end position="98"/>
    </location>
</feature>
<comment type="similarity">
    <text evidence="5">Belongs to the ZFPL1 family.</text>
</comment>
<dbReference type="InterPro" id="IPR039043">
    <property type="entry name" value="ZFPL1"/>
</dbReference>
<keyword evidence="5" id="KW-0472">Membrane</keyword>
<dbReference type="InterPro" id="IPR058731">
    <property type="entry name" value="Znf-B_box_ZFPL1-like"/>
</dbReference>
<proteinExistence type="inferred from homology"/>
<dbReference type="PANTHER" id="PTHR12981">
    <property type="entry name" value="ZINC FINGER PROTEIN-LIKE 1"/>
    <property type="match status" value="1"/>
</dbReference>
<evidence type="ECO:0000256" key="1">
    <source>
        <dbReference type="ARBA" id="ARBA00013701"/>
    </source>
</evidence>
<dbReference type="InterPro" id="IPR001841">
    <property type="entry name" value="Znf_RING"/>
</dbReference>
<dbReference type="SMART" id="SM00184">
    <property type="entry name" value="RING"/>
    <property type="match status" value="1"/>
</dbReference>
<evidence type="ECO:0000313" key="8">
    <source>
        <dbReference type="RefSeq" id="XP_011503928.1"/>
    </source>
</evidence>
<accession>A0AAJ6YTF5</accession>
<dbReference type="GO" id="GO:0008270">
    <property type="term" value="F:zinc ion binding"/>
    <property type="evidence" value="ECO:0007669"/>
    <property type="project" value="UniProtKB-UniRule"/>
</dbReference>
<dbReference type="KEGG" id="csol:105367001"/>
<keyword evidence="5" id="KW-0812">Transmembrane</keyword>
<protein>
    <recommendedName>
        <fullName evidence="1 5">Zinc finger protein-like 1 homolog</fullName>
    </recommendedName>
</protein>
<evidence type="ECO:0000256" key="4">
    <source>
        <dbReference type="PROSITE-ProRule" id="PRU00175"/>
    </source>
</evidence>
<dbReference type="RefSeq" id="XP_011503928.1">
    <property type="nucleotide sequence ID" value="XM_011505626.1"/>
</dbReference>
<evidence type="ECO:0000259" key="6">
    <source>
        <dbReference type="PROSITE" id="PS50089"/>
    </source>
</evidence>
<dbReference type="SUPFAM" id="SSF57850">
    <property type="entry name" value="RING/U-box"/>
    <property type="match status" value="1"/>
</dbReference>
<evidence type="ECO:0000256" key="2">
    <source>
        <dbReference type="ARBA" id="ARBA00022771"/>
    </source>
</evidence>
<dbReference type="Proteomes" id="UP000695007">
    <property type="component" value="Unplaced"/>
</dbReference>